<evidence type="ECO:0000256" key="2">
    <source>
        <dbReference type="ARBA" id="ARBA00007613"/>
    </source>
</evidence>
<evidence type="ECO:0000256" key="3">
    <source>
        <dbReference type="ARBA" id="ARBA00022448"/>
    </source>
</evidence>
<evidence type="ECO:0000256" key="7">
    <source>
        <dbReference type="ARBA" id="ARBA00023237"/>
    </source>
</evidence>
<evidence type="ECO:0000256" key="4">
    <source>
        <dbReference type="ARBA" id="ARBA00022452"/>
    </source>
</evidence>
<dbReference type="GO" id="GO:0015288">
    <property type="term" value="F:porin activity"/>
    <property type="evidence" value="ECO:0007669"/>
    <property type="project" value="TreeGrafter"/>
</dbReference>
<evidence type="ECO:0000256" key="1">
    <source>
        <dbReference type="ARBA" id="ARBA00004442"/>
    </source>
</evidence>
<organism evidence="9 10">
    <name type="scientific">Sedimenticola selenatireducens</name>
    <dbReference type="NCBI Taxonomy" id="191960"/>
    <lineage>
        <taxon>Bacteria</taxon>
        <taxon>Pseudomonadati</taxon>
        <taxon>Pseudomonadota</taxon>
        <taxon>Gammaproteobacteria</taxon>
        <taxon>Chromatiales</taxon>
        <taxon>Sedimenticolaceae</taxon>
        <taxon>Sedimenticola</taxon>
    </lineage>
</organism>
<evidence type="ECO:0000256" key="6">
    <source>
        <dbReference type="ARBA" id="ARBA00023136"/>
    </source>
</evidence>
<keyword evidence="3" id="KW-0813">Transport</keyword>
<dbReference type="Gene3D" id="1.20.1600.10">
    <property type="entry name" value="Outer membrane efflux proteins (OEP)"/>
    <property type="match status" value="1"/>
</dbReference>
<dbReference type="GO" id="GO:0015562">
    <property type="term" value="F:efflux transmembrane transporter activity"/>
    <property type="evidence" value="ECO:0007669"/>
    <property type="project" value="InterPro"/>
</dbReference>
<protein>
    <submittedName>
        <fullName evidence="9">TolC family protein</fullName>
    </submittedName>
</protein>
<evidence type="ECO:0000256" key="8">
    <source>
        <dbReference type="SAM" id="SignalP"/>
    </source>
</evidence>
<comment type="caution">
    <text evidence="9">The sequence shown here is derived from an EMBL/GenBank/DDBJ whole genome shotgun (WGS) entry which is preliminary data.</text>
</comment>
<keyword evidence="8" id="KW-0732">Signal</keyword>
<evidence type="ECO:0000313" key="9">
    <source>
        <dbReference type="EMBL" id="PLX60815.1"/>
    </source>
</evidence>
<keyword evidence="4" id="KW-1134">Transmembrane beta strand</keyword>
<dbReference type="Proteomes" id="UP000235015">
    <property type="component" value="Unassembled WGS sequence"/>
</dbReference>
<dbReference type="InterPro" id="IPR003423">
    <property type="entry name" value="OMP_efflux"/>
</dbReference>
<evidence type="ECO:0000256" key="5">
    <source>
        <dbReference type="ARBA" id="ARBA00022692"/>
    </source>
</evidence>
<proteinExistence type="inferred from homology"/>
<comment type="similarity">
    <text evidence="2">Belongs to the outer membrane factor (OMF) (TC 1.B.17) family.</text>
</comment>
<dbReference type="GO" id="GO:0009279">
    <property type="term" value="C:cell outer membrane"/>
    <property type="evidence" value="ECO:0007669"/>
    <property type="project" value="UniProtKB-SubCell"/>
</dbReference>
<reference evidence="9 10" key="1">
    <citation type="submission" date="2017-11" db="EMBL/GenBank/DDBJ databases">
        <title>Genome-resolved metagenomics identifies genetic mobility, metabolic interactions, and unexpected diversity in perchlorate-reducing communities.</title>
        <authorList>
            <person name="Barnum T.P."/>
            <person name="Figueroa I.A."/>
            <person name="Carlstrom C.I."/>
            <person name="Lucas L.N."/>
            <person name="Engelbrektson A.L."/>
            <person name="Coates J.D."/>
        </authorList>
    </citation>
    <scope>NUCLEOTIDE SEQUENCE [LARGE SCALE GENOMIC DNA]</scope>
    <source>
        <strain evidence="9">BM301</strain>
    </source>
</reference>
<dbReference type="PANTHER" id="PTHR30026">
    <property type="entry name" value="OUTER MEMBRANE PROTEIN TOLC"/>
    <property type="match status" value="1"/>
</dbReference>
<sequence>MKRRIRSRLWPLALLLAPVLNAEEARLPEPLTLEYALALADEAHPALALQQARVDESLALQELSESEDGWNVGLTGSLRAVHPSHRALESSSNDSSLRLKMRKRLYDFGHSEATREASDAALAGSRWSYLEVRQQRRLEIMRDYFDVLLSDLEYNRDNEAMTMGYLHWDKARQRNEQGQLSDIEVLELESIFQQRRTEWQRSRNRQRASRLKLAISLNHPQQLSGTLVRPPLQLERELPEVATLTEEVLNNNPRLRALRRQVAAAQAGVRSAKTDHGPTIHGELEAAAYNRVTSTRDPLAAALVIEVQLFSSGYDAALAGQIARLHQRQALLASGELELRQAVLDLWLEIHVLQNRQKELAVLGAYRDLYIDRSRALYELEVKSDLGDAQAQISDYQLQQAQADYALAMAWANLDALRGQLIKPEAMIEEEKPQ</sequence>
<dbReference type="GO" id="GO:1990281">
    <property type="term" value="C:efflux pump complex"/>
    <property type="evidence" value="ECO:0007669"/>
    <property type="project" value="TreeGrafter"/>
</dbReference>
<evidence type="ECO:0000313" key="10">
    <source>
        <dbReference type="Proteomes" id="UP000235015"/>
    </source>
</evidence>
<dbReference type="InterPro" id="IPR051906">
    <property type="entry name" value="TolC-like"/>
</dbReference>
<keyword evidence="7" id="KW-0998">Cell outer membrane</keyword>
<feature type="chain" id="PRO_5014762887" evidence="8">
    <location>
        <begin position="23"/>
        <end position="434"/>
    </location>
</feature>
<keyword evidence="6" id="KW-0472">Membrane</keyword>
<dbReference type="EMBL" id="PKUN01000023">
    <property type="protein sequence ID" value="PLX60815.1"/>
    <property type="molecule type" value="Genomic_DNA"/>
</dbReference>
<accession>A0A2N6CUH8</accession>
<comment type="subcellular location">
    <subcellularLocation>
        <location evidence="1">Cell outer membrane</location>
    </subcellularLocation>
</comment>
<dbReference type="Pfam" id="PF02321">
    <property type="entry name" value="OEP"/>
    <property type="match status" value="1"/>
</dbReference>
<keyword evidence="5" id="KW-0812">Transmembrane</keyword>
<name>A0A2N6CUH8_9GAMM</name>
<dbReference type="STRING" id="1111735.GCA_000428045_01602"/>
<dbReference type="RefSeq" id="WP_273440443.1">
    <property type="nucleotide sequence ID" value="NZ_PKUN01000023.1"/>
</dbReference>
<dbReference type="PANTHER" id="PTHR30026:SF20">
    <property type="entry name" value="OUTER MEMBRANE PROTEIN TOLC"/>
    <property type="match status" value="1"/>
</dbReference>
<dbReference type="AlphaFoldDB" id="A0A2N6CUH8"/>
<feature type="signal peptide" evidence="8">
    <location>
        <begin position="1"/>
        <end position="22"/>
    </location>
</feature>
<dbReference type="SUPFAM" id="SSF56954">
    <property type="entry name" value="Outer membrane efflux proteins (OEP)"/>
    <property type="match status" value="1"/>
</dbReference>
<gene>
    <name evidence="9" type="ORF">C0630_15450</name>
</gene>